<comment type="caution">
    <text evidence="2">The sequence shown here is derived from an EMBL/GenBank/DDBJ whole genome shotgun (WGS) entry which is preliminary data.</text>
</comment>
<accession>A0A329SQA1</accession>
<gene>
    <name evidence="2" type="ORF">PC110_g5634</name>
</gene>
<reference evidence="2 3" key="1">
    <citation type="submission" date="2018-01" db="EMBL/GenBank/DDBJ databases">
        <title>Draft genome of the strawberry crown rot pathogen Phytophthora cactorum.</title>
        <authorList>
            <person name="Armitage A.D."/>
            <person name="Lysoe E."/>
            <person name="Nellist C.F."/>
            <person name="Harrison R.J."/>
            <person name="Brurberg M.B."/>
        </authorList>
    </citation>
    <scope>NUCLEOTIDE SEQUENCE [LARGE SCALE GENOMIC DNA]</scope>
    <source>
        <strain evidence="2 3">10300</strain>
    </source>
</reference>
<name>A0A329SQA1_9STRA</name>
<dbReference type="Proteomes" id="UP000251314">
    <property type="component" value="Unassembled WGS sequence"/>
</dbReference>
<proteinExistence type="predicted"/>
<dbReference type="VEuPathDB" id="FungiDB:PC110_g5634"/>
<evidence type="ECO:0000313" key="3">
    <source>
        <dbReference type="Proteomes" id="UP000251314"/>
    </source>
</evidence>
<protein>
    <submittedName>
        <fullName evidence="2">Uncharacterized protein</fullName>
    </submittedName>
</protein>
<evidence type="ECO:0000313" key="2">
    <source>
        <dbReference type="EMBL" id="RAW38106.1"/>
    </source>
</evidence>
<dbReference type="OrthoDB" id="127844at2759"/>
<dbReference type="AlphaFoldDB" id="A0A329SQA1"/>
<keyword evidence="3" id="KW-1185">Reference proteome</keyword>
<organism evidence="2 3">
    <name type="scientific">Phytophthora cactorum</name>
    <dbReference type="NCBI Taxonomy" id="29920"/>
    <lineage>
        <taxon>Eukaryota</taxon>
        <taxon>Sar</taxon>
        <taxon>Stramenopiles</taxon>
        <taxon>Oomycota</taxon>
        <taxon>Peronosporomycetes</taxon>
        <taxon>Peronosporales</taxon>
        <taxon>Peronosporaceae</taxon>
        <taxon>Phytophthora</taxon>
    </lineage>
</organism>
<feature type="region of interest" description="Disordered" evidence="1">
    <location>
        <begin position="223"/>
        <end position="242"/>
    </location>
</feature>
<dbReference type="EMBL" id="MJFZ01000096">
    <property type="protein sequence ID" value="RAW38106.1"/>
    <property type="molecule type" value="Genomic_DNA"/>
</dbReference>
<sequence>MVHVVSCRFLRLGCSGTHPREDTSTSSHEVPSDPQGYSGGEIHVFVTFSDDVSEVPLDDLVLCTYFESSREQQMDAHLSEEEGRHTFRIGEVVVLPENVLPVWSRPNRVSDAKMQHLSKSAQRKTVLFVVDKYKVFHDSWRANGCVSHPQHGHLVANIFLLRGAPQSGDQVATAWQMNQRVQDHTAVVLWRQVSPALLLDSSWFTSPVESVIPVPGGLMDRNSSGSNSVNLLPPKQQHGDSRFEPANDSYDINAFDVAATGSGNEFLSDDTGPWQQTTFANEMNFRVKSQYLLILWKVFTGIELRDVIFSANTISMYLNSRLKQAEIASRLQTRAQMEDIAVFFFRDIFGNVFISPPCTRPPFNMGVTTASTFESTTIRVIVHLFLRALSSRAIDNLLRSAFQAGKDAPSKMQLQRLFISLVVDVYDTLSVICSEVVSDSDFLVEEGQSASLPMLVDDAISLLYRQKRFAALQPEILGLFKCQLEPHLLTNAVNGVFQVFTAQVRETIIASVTKQSDIVPCQRFVSRPMSGGQHLLRNCCKYRWLLEPESVQVRGTTDREILSNIKIADIAQFIREFGCTDLEIGENSLSVSLLSVFSFSDDTSVSPMKLVLDGRLRVFRVLPTGVSSMITTMGGWSIGDYIGSLADDAKSVDVAFYAYKEVDIKSKAHGLMTDNDATAVRRISLSLTLEKKQDGSQDGFYYPSNTYAFVDGTVFGSTYKQIGTHKLSEIISAERGKIWNDLDWTLLMEIRAGFVAVVQGFN</sequence>
<evidence type="ECO:0000256" key="1">
    <source>
        <dbReference type="SAM" id="MobiDB-lite"/>
    </source>
</evidence>